<dbReference type="EMBL" id="BBPA01000073">
    <property type="protein sequence ID" value="GAL95589.1"/>
    <property type="molecule type" value="Genomic_DNA"/>
</dbReference>
<dbReference type="InterPro" id="IPR001525">
    <property type="entry name" value="C5_MeTfrase"/>
</dbReference>
<keyword evidence="1 5" id="KW-0489">Methyltransferase</keyword>
<organism evidence="8 9">
    <name type="scientific">Microcystis aeruginosa NIES-44</name>
    <dbReference type="NCBI Taxonomy" id="449439"/>
    <lineage>
        <taxon>Bacteria</taxon>
        <taxon>Bacillati</taxon>
        <taxon>Cyanobacteriota</taxon>
        <taxon>Cyanophyceae</taxon>
        <taxon>Oscillatoriophycideae</taxon>
        <taxon>Chroococcales</taxon>
        <taxon>Microcystaceae</taxon>
        <taxon>Microcystis</taxon>
    </lineage>
</organism>
<dbReference type="PANTHER" id="PTHR46098:SF1">
    <property type="entry name" value="TRNA (CYTOSINE(38)-C(5))-METHYLTRANSFERASE"/>
    <property type="match status" value="1"/>
</dbReference>
<reference evidence="9" key="1">
    <citation type="journal article" date="2015" name="Genome">
        <title>Whole Genome Sequence of the Non-Microcystin-Producing Microcystis aeruginosa Strain NIES-44.</title>
        <authorList>
            <person name="Okano K."/>
            <person name="Miyata N."/>
            <person name="Ozaki Y."/>
        </authorList>
    </citation>
    <scope>NUCLEOTIDE SEQUENCE [LARGE SCALE GENOMIC DNA]</scope>
    <source>
        <strain evidence="9">NIES-44</strain>
    </source>
</reference>
<dbReference type="Gene3D" id="3.90.120.10">
    <property type="entry name" value="DNA Methylase, subunit A, domain 2"/>
    <property type="match status" value="1"/>
</dbReference>
<dbReference type="AlphaFoldDB" id="A0A0A1W182"/>
<evidence type="ECO:0000256" key="3">
    <source>
        <dbReference type="ARBA" id="ARBA00022691"/>
    </source>
</evidence>
<evidence type="ECO:0000256" key="6">
    <source>
        <dbReference type="RuleBase" id="RU000416"/>
    </source>
</evidence>
<dbReference type="InterPro" id="IPR018117">
    <property type="entry name" value="C5_DNA_meth_AS"/>
</dbReference>
<dbReference type="PANTHER" id="PTHR46098">
    <property type="entry name" value="TRNA (CYTOSINE(38)-C(5))-METHYLTRANSFERASE"/>
    <property type="match status" value="1"/>
</dbReference>
<evidence type="ECO:0000256" key="7">
    <source>
        <dbReference type="RuleBase" id="RU000417"/>
    </source>
</evidence>
<dbReference type="SUPFAM" id="SSF53335">
    <property type="entry name" value="S-adenosyl-L-methionine-dependent methyltransferases"/>
    <property type="match status" value="1"/>
</dbReference>
<evidence type="ECO:0000313" key="8">
    <source>
        <dbReference type="EMBL" id="GAL95589.1"/>
    </source>
</evidence>
<gene>
    <name evidence="8" type="ORF">N44_04445</name>
</gene>
<keyword evidence="4" id="KW-0680">Restriction system</keyword>
<dbReference type="RefSeq" id="WP_045362308.1">
    <property type="nucleotide sequence ID" value="NZ_BBPA01000073.1"/>
</dbReference>
<feature type="active site" evidence="5">
    <location>
        <position position="88"/>
    </location>
</feature>
<comment type="caution">
    <text evidence="8">The sequence shown here is derived from an EMBL/GenBank/DDBJ whole genome shotgun (WGS) entry which is preliminary data.</text>
</comment>
<dbReference type="PROSITE" id="PS51679">
    <property type="entry name" value="SAM_MT_C5"/>
    <property type="match status" value="1"/>
</dbReference>
<dbReference type="NCBIfam" id="TIGR00675">
    <property type="entry name" value="dcm"/>
    <property type="match status" value="1"/>
</dbReference>
<evidence type="ECO:0000256" key="2">
    <source>
        <dbReference type="ARBA" id="ARBA00022679"/>
    </source>
</evidence>
<evidence type="ECO:0000256" key="4">
    <source>
        <dbReference type="ARBA" id="ARBA00022747"/>
    </source>
</evidence>
<dbReference type="CDD" id="cd00315">
    <property type="entry name" value="Cyt_C5_DNA_methylase"/>
    <property type="match status" value="1"/>
</dbReference>
<dbReference type="GO" id="GO:0009307">
    <property type="term" value="P:DNA restriction-modification system"/>
    <property type="evidence" value="ECO:0007669"/>
    <property type="project" value="UniProtKB-KW"/>
</dbReference>
<dbReference type="REBASE" id="110290">
    <property type="entry name" value="M.Mae44ORF4445P"/>
</dbReference>
<dbReference type="InterPro" id="IPR050750">
    <property type="entry name" value="C5-MTase"/>
</dbReference>
<dbReference type="PRINTS" id="PR00105">
    <property type="entry name" value="C5METTRFRASE"/>
</dbReference>
<dbReference type="Pfam" id="PF00145">
    <property type="entry name" value="DNA_methylase"/>
    <property type="match status" value="1"/>
</dbReference>
<dbReference type="Gene3D" id="3.40.50.150">
    <property type="entry name" value="Vaccinia Virus protein VP39"/>
    <property type="match status" value="1"/>
</dbReference>
<evidence type="ECO:0000313" key="9">
    <source>
        <dbReference type="Proteomes" id="UP000030321"/>
    </source>
</evidence>
<sequence length="346" mass="39435">MNQLPIRPANKNFTHSCLTFADFYAGIGGFRLGLEQIGWQCVFSNENNPDCVKTYNHNFHESIKPQDVEALIPSLLPDFEVFCGGFPCQPFSRAGQQKGWQDSRGLAIQEILRICHEKKPKVIFLENVSNIVRLNQGQILKDILIQLKEINYLAFYAVIDSKYFQIPQSRPRFFLLAFRKDLGIKNFQFPQPCHAEVGIEKIIVPGDYSIPISEKWQQYIDYYAGRITAEQLSFQLPKTRISIERASVNVDYDNCIYQMRSSGIRAISIQKPFPTFAVSVSGGGAMIPVYSKERRHLSLLEIKRLMGFPDDYYFPVSRTAAIKQLSNAVCPPVIKHIGINITKSLN</sequence>
<dbReference type="GO" id="GO:0003886">
    <property type="term" value="F:DNA (cytosine-5-)-methyltransferase activity"/>
    <property type="evidence" value="ECO:0007669"/>
    <property type="project" value="UniProtKB-EC"/>
</dbReference>
<name>A0A0A1W182_MICAE</name>
<comment type="catalytic activity">
    <reaction evidence="7">
        <text>a 2'-deoxycytidine in DNA + S-adenosyl-L-methionine = a 5-methyl-2'-deoxycytidine in DNA + S-adenosyl-L-homocysteine + H(+)</text>
        <dbReference type="Rhea" id="RHEA:13681"/>
        <dbReference type="Rhea" id="RHEA-COMP:11369"/>
        <dbReference type="Rhea" id="RHEA-COMP:11370"/>
        <dbReference type="ChEBI" id="CHEBI:15378"/>
        <dbReference type="ChEBI" id="CHEBI:57856"/>
        <dbReference type="ChEBI" id="CHEBI:59789"/>
        <dbReference type="ChEBI" id="CHEBI:85452"/>
        <dbReference type="ChEBI" id="CHEBI:85454"/>
        <dbReference type="EC" id="2.1.1.37"/>
    </reaction>
</comment>
<keyword evidence="3 5" id="KW-0949">S-adenosyl-L-methionine</keyword>
<dbReference type="InterPro" id="IPR029063">
    <property type="entry name" value="SAM-dependent_MTases_sf"/>
</dbReference>
<comment type="similarity">
    <text evidence="5 6">Belongs to the class I-like SAM-binding methyltransferase superfamily. C5-methyltransferase family.</text>
</comment>
<keyword evidence="2 5" id="KW-0808">Transferase</keyword>
<evidence type="ECO:0000256" key="5">
    <source>
        <dbReference type="PROSITE-ProRule" id="PRU01016"/>
    </source>
</evidence>
<accession>A0A0A1W182</accession>
<dbReference type="GO" id="GO:0032259">
    <property type="term" value="P:methylation"/>
    <property type="evidence" value="ECO:0007669"/>
    <property type="project" value="UniProtKB-KW"/>
</dbReference>
<dbReference type="PROSITE" id="PS00094">
    <property type="entry name" value="C5_MTASE_1"/>
    <property type="match status" value="1"/>
</dbReference>
<dbReference type="EC" id="2.1.1.37" evidence="7"/>
<protein>
    <recommendedName>
        <fullName evidence="7">Cytosine-specific methyltransferase</fullName>
        <ecNumber evidence="7">2.1.1.37</ecNumber>
    </recommendedName>
</protein>
<proteinExistence type="inferred from homology"/>
<evidence type="ECO:0000256" key="1">
    <source>
        <dbReference type="ARBA" id="ARBA00022603"/>
    </source>
</evidence>
<dbReference type="Proteomes" id="UP000030321">
    <property type="component" value="Unassembled WGS sequence"/>
</dbReference>